<dbReference type="EMBL" id="ADFV01024839">
    <property type="status" value="NOT_ANNOTATED_CDS"/>
    <property type="molecule type" value="Genomic_DNA"/>
</dbReference>
<dbReference type="EMBL" id="ADFV01024841">
    <property type="status" value="NOT_ANNOTATED_CDS"/>
    <property type="molecule type" value="Genomic_DNA"/>
</dbReference>
<dbReference type="EMBL" id="ADFV01024838">
    <property type="status" value="NOT_ANNOTATED_CDS"/>
    <property type="molecule type" value="Genomic_DNA"/>
</dbReference>
<sequence>MPWLLSAPKLVPAVANVRGLSGSYFVAQAGVWWRDLSTLQPMSPRLKQSFCQLPE</sequence>
<protein>
    <submittedName>
        <fullName evidence="1">X-prolyl aminopeptidase 3</fullName>
    </submittedName>
</protein>
<reference evidence="1" key="2">
    <citation type="submission" date="2025-08" db="UniProtKB">
        <authorList>
            <consortium name="Ensembl"/>
        </authorList>
    </citation>
    <scope>IDENTIFICATION</scope>
</reference>
<evidence type="ECO:0000313" key="1">
    <source>
        <dbReference type="Ensembl" id="ENSNLEP00000027510.1"/>
    </source>
</evidence>
<dbReference type="AlphaFoldDB" id="A0A2I3G805"/>
<accession>A0A2I3G805</accession>
<proteinExistence type="predicted"/>
<dbReference type="EMBL" id="ADFV01024846">
    <property type="status" value="NOT_ANNOTATED_CDS"/>
    <property type="molecule type" value="Genomic_DNA"/>
</dbReference>
<gene>
    <name evidence="1" type="primary">XPNPEP3</name>
</gene>
<dbReference type="Proteomes" id="UP000001073">
    <property type="component" value="Chromosome 7b"/>
</dbReference>
<keyword evidence="2" id="KW-1185">Reference proteome</keyword>
<dbReference type="EMBL" id="ADFV01024840">
    <property type="status" value="NOT_ANNOTATED_CDS"/>
    <property type="molecule type" value="Genomic_DNA"/>
</dbReference>
<dbReference type="EMBL" id="ADFV01024844">
    <property type="status" value="NOT_ANNOTATED_CDS"/>
    <property type="molecule type" value="Genomic_DNA"/>
</dbReference>
<organism evidence="1 2">
    <name type="scientific">Nomascus leucogenys</name>
    <name type="common">Northern white-cheeked gibbon</name>
    <name type="synonym">Hylobates leucogenys</name>
    <dbReference type="NCBI Taxonomy" id="61853"/>
    <lineage>
        <taxon>Eukaryota</taxon>
        <taxon>Metazoa</taxon>
        <taxon>Chordata</taxon>
        <taxon>Craniata</taxon>
        <taxon>Vertebrata</taxon>
        <taxon>Euteleostomi</taxon>
        <taxon>Mammalia</taxon>
        <taxon>Eutheria</taxon>
        <taxon>Euarchontoglires</taxon>
        <taxon>Primates</taxon>
        <taxon>Haplorrhini</taxon>
        <taxon>Catarrhini</taxon>
        <taxon>Hylobatidae</taxon>
        <taxon>Nomascus</taxon>
    </lineage>
</organism>
<dbReference type="EMBL" id="ADFV01024837">
    <property type="status" value="NOT_ANNOTATED_CDS"/>
    <property type="molecule type" value="Genomic_DNA"/>
</dbReference>
<dbReference type="GeneTree" id="ENSGT00940000153657"/>
<dbReference type="EMBL" id="ADFV01024842">
    <property type="status" value="NOT_ANNOTATED_CDS"/>
    <property type="molecule type" value="Genomic_DNA"/>
</dbReference>
<name>A0A2I3G805_NOMLE</name>
<reference evidence="1 2" key="1">
    <citation type="submission" date="2012-10" db="EMBL/GenBank/DDBJ databases">
        <authorList>
            <consortium name="Gibbon Genome Sequencing Consortium"/>
        </authorList>
    </citation>
    <scope>NUCLEOTIDE SEQUENCE [LARGE SCALE GENOMIC DNA]</scope>
</reference>
<reference evidence="1" key="3">
    <citation type="submission" date="2025-09" db="UniProtKB">
        <authorList>
            <consortium name="Ensembl"/>
        </authorList>
    </citation>
    <scope>IDENTIFICATION</scope>
</reference>
<dbReference type="EMBL" id="ADFV01024843">
    <property type="status" value="NOT_ANNOTATED_CDS"/>
    <property type="molecule type" value="Genomic_DNA"/>
</dbReference>
<dbReference type="Ensembl" id="ENSNLET00000049230.1">
    <property type="protein sequence ID" value="ENSNLEP00000027510.1"/>
    <property type="gene ID" value="ENSNLEG00000029969.1"/>
</dbReference>
<dbReference type="EMBL" id="ADFV01024845">
    <property type="status" value="NOT_ANNOTATED_CDS"/>
    <property type="molecule type" value="Genomic_DNA"/>
</dbReference>
<evidence type="ECO:0000313" key="2">
    <source>
        <dbReference type="Proteomes" id="UP000001073"/>
    </source>
</evidence>